<dbReference type="KEGG" id="pvac:HC248_01976"/>
<evidence type="ECO:0000313" key="3">
    <source>
        <dbReference type="EMBL" id="QJC56667.1"/>
    </source>
</evidence>
<dbReference type="PANTHER" id="PTHR11699">
    <property type="entry name" value="ALDEHYDE DEHYDROGENASE-RELATED"/>
    <property type="match status" value="1"/>
</dbReference>
<reference evidence="3 4" key="1">
    <citation type="submission" date="2020-04" db="EMBL/GenBank/DDBJ databases">
        <title>Complete genome of a Psychrophilic, Marine, Gas Vacuolate Bacterium Polaromonas vacuolata KCTC 22033T.</title>
        <authorList>
            <person name="Hwang K."/>
            <person name="Kim K.M."/>
        </authorList>
    </citation>
    <scope>NUCLEOTIDE SEQUENCE [LARGE SCALE GENOMIC DNA]</scope>
    <source>
        <strain evidence="3 4">KCTC 22033</strain>
    </source>
</reference>
<dbReference type="Gene3D" id="3.40.605.10">
    <property type="entry name" value="Aldehyde Dehydrogenase, Chain A, domain 1"/>
    <property type="match status" value="1"/>
</dbReference>
<gene>
    <name evidence="3" type="primary">betB_4</name>
    <name evidence="3" type="ORF">HC248_01976</name>
</gene>
<proteinExistence type="predicted"/>
<keyword evidence="4" id="KW-1185">Reference proteome</keyword>
<dbReference type="EMBL" id="CP051461">
    <property type="protein sequence ID" value="QJC56667.1"/>
    <property type="molecule type" value="Genomic_DNA"/>
</dbReference>
<protein>
    <submittedName>
        <fullName evidence="3">NAD/NADP-dependent betaine aldehyde dehydrogenase</fullName>
        <ecNumber evidence="3">1.2.1.8</ecNumber>
    </submittedName>
</protein>
<evidence type="ECO:0000259" key="2">
    <source>
        <dbReference type="Pfam" id="PF00171"/>
    </source>
</evidence>
<name>A0A6H2HA71_9BURK</name>
<keyword evidence="1 3" id="KW-0560">Oxidoreductase</keyword>
<dbReference type="InterPro" id="IPR015590">
    <property type="entry name" value="Aldehyde_DH_dom"/>
</dbReference>
<accession>A0A6H2HA71</accession>
<dbReference type="InterPro" id="IPR016161">
    <property type="entry name" value="Ald_DH/histidinol_DH"/>
</dbReference>
<dbReference type="SUPFAM" id="SSF53720">
    <property type="entry name" value="ALDH-like"/>
    <property type="match status" value="1"/>
</dbReference>
<dbReference type="Pfam" id="PF00171">
    <property type="entry name" value="Aldedh"/>
    <property type="match status" value="1"/>
</dbReference>
<evidence type="ECO:0000313" key="4">
    <source>
        <dbReference type="Proteomes" id="UP000502041"/>
    </source>
</evidence>
<dbReference type="EC" id="1.2.1.8" evidence="3"/>
<dbReference type="Proteomes" id="UP000502041">
    <property type="component" value="Chromosome"/>
</dbReference>
<dbReference type="AlphaFoldDB" id="A0A6H2HA71"/>
<sequence length="123" mass="13665">MPAISIQQLYIHGARVDATSGEVFTTLNPATGEVLAQVQAASQQDVERAVASATKGQRVWAAFTAMERSRVLRRAVEILRERNDELADLETLDTGKPVSENSLCRYCDRRRCAGVLRWPSAQY</sequence>
<dbReference type="InterPro" id="IPR016162">
    <property type="entry name" value="Ald_DH_N"/>
</dbReference>
<organism evidence="3 4">
    <name type="scientific">Polaromonas vacuolata</name>
    <dbReference type="NCBI Taxonomy" id="37448"/>
    <lineage>
        <taxon>Bacteria</taxon>
        <taxon>Pseudomonadati</taxon>
        <taxon>Pseudomonadota</taxon>
        <taxon>Betaproteobacteria</taxon>
        <taxon>Burkholderiales</taxon>
        <taxon>Comamonadaceae</taxon>
        <taxon>Polaromonas</taxon>
    </lineage>
</organism>
<evidence type="ECO:0000256" key="1">
    <source>
        <dbReference type="ARBA" id="ARBA00023002"/>
    </source>
</evidence>
<dbReference type="GO" id="GO:0008802">
    <property type="term" value="F:betaine-aldehyde dehydrogenase (NAD+) activity"/>
    <property type="evidence" value="ECO:0007669"/>
    <property type="project" value="UniProtKB-EC"/>
</dbReference>
<feature type="domain" description="Aldehyde dehydrogenase" evidence="2">
    <location>
        <begin position="18"/>
        <end position="101"/>
    </location>
</feature>